<accession>A0ABU1AF54</accession>
<gene>
    <name evidence="4" type="ORF">QEH59_03180</name>
</gene>
<evidence type="ECO:0000256" key="1">
    <source>
        <dbReference type="ARBA" id="ARBA00022630"/>
    </source>
</evidence>
<proteinExistence type="predicted"/>
<dbReference type="PANTHER" id="PTHR11748:SF119">
    <property type="entry name" value="D-2-HYDROXYGLUTARATE DEHYDROGENASE"/>
    <property type="match status" value="1"/>
</dbReference>
<dbReference type="RefSeq" id="WP_308983907.1">
    <property type="nucleotide sequence ID" value="NZ_JARXIC010000003.1"/>
</dbReference>
<organism evidence="4 5">
    <name type="scientific">Thalassobacterium sedimentorum</name>
    <dbReference type="NCBI Taxonomy" id="3041258"/>
    <lineage>
        <taxon>Bacteria</taxon>
        <taxon>Pseudomonadati</taxon>
        <taxon>Verrucomicrobiota</taxon>
        <taxon>Opitutia</taxon>
        <taxon>Puniceicoccales</taxon>
        <taxon>Coraliomargaritaceae</taxon>
        <taxon>Thalassobacterium</taxon>
    </lineage>
</organism>
<comment type="caution">
    <text evidence="4">The sequence shown here is derived from an EMBL/GenBank/DDBJ whole genome shotgun (WGS) entry which is preliminary data.</text>
</comment>
<dbReference type="Proteomes" id="UP001243717">
    <property type="component" value="Unassembled WGS sequence"/>
</dbReference>
<evidence type="ECO:0000259" key="3">
    <source>
        <dbReference type="PROSITE" id="PS51387"/>
    </source>
</evidence>
<keyword evidence="5" id="KW-1185">Reference proteome</keyword>
<reference evidence="4 5" key="1">
    <citation type="submission" date="2023-04" db="EMBL/GenBank/DDBJ databases">
        <title>A novel bacteria isolated from coastal sediment.</title>
        <authorList>
            <person name="Liu X.-J."/>
            <person name="Du Z.-J."/>
        </authorList>
    </citation>
    <scope>NUCLEOTIDE SEQUENCE [LARGE SCALE GENOMIC DNA]</scope>
    <source>
        <strain evidence="4 5">SDUM461004</strain>
    </source>
</reference>
<evidence type="ECO:0000256" key="2">
    <source>
        <dbReference type="ARBA" id="ARBA00022827"/>
    </source>
</evidence>
<name>A0ABU1AF54_9BACT</name>
<evidence type="ECO:0000313" key="4">
    <source>
        <dbReference type="EMBL" id="MDQ8193411.1"/>
    </source>
</evidence>
<dbReference type="SUPFAM" id="SSF55103">
    <property type="entry name" value="FAD-linked oxidases, C-terminal domain"/>
    <property type="match status" value="1"/>
</dbReference>
<dbReference type="InterPro" id="IPR036318">
    <property type="entry name" value="FAD-bd_PCMH-like_sf"/>
</dbReference>
<dbReference type="SUPFAM" id="SSF56176">
    <property type="entry name" value="FAD-binding/transporter-associated domain-like"/>
    <property type="match status" value="1"/>
</dbReference>
<dbReference type="InterPro" id="IPR016169">
    <property type="entry name" value="FAD-bd_PCMH_sub2"/>
</dbReference>
<keyword evidence="2" id="KW-0274">FAD</keyword>
<dbReference type="EMBL" id="JARXIC010000003">
    <property type="protein sequence ID" value="MDQ8193411.1"/>
    <property type="molecule type" value="Genomic_DNA"/>
</dbReference>
<dbReference type="InterPro" id="IPR016166">
    <property type="entry name" value="FAD-bd_PCMH"/>
</dbReference>
<dbReference type="Pfam" id="PF01565">
    <property type="entry name" value="FAD_binding_4"/>
    <property type="match status" value="1"/>
</dbReference>
<dbReference type="PROSITE" id="PS51387">
    <property type="entry name" value="FAD_PCMH"/>
    <property type="match status" value="1"/>
</dbReference>
<keyword evidence="1" id="KW-0285">Flavoprotein</keyword>
<feature type="domain" description="FAD-binding PCMH-type" evidence="3">
    <location>
        <begin position="54"/>
        <end position="226"/>
    </location>
</feature>
<protein>
    <submittedName>
        <fullName evidence="4">FAD-binding oxidoreductase</fullName>
    </submittedName>
</protein>
<evidence type="ECO:0000313" key="5">
    <source>
        <dbReference type="Proteomes" id="UP001243717"/>
    </source>
</evidence>
<dbReference type="InterPro" id="IPR016164">
    <property type="entry name" value="FAD-linked_Oxase-like_C"/>
</dbReference>
<sequence>MTIDSTPITSTSVTTENLEALQAILGEDQVITGKKTEKYSKDFYWYSPVLKEMLEDKRAEVALLVKSKEQLKEAVAYLYEHNIPLVVRGGGSGNYGQLIPLYGGAVIDISGMNTIFSVDGVVHAEVGATIRKIEIAAREKGYEMPCMPSTWIISTIGGFLCGGSGGIGSIRNGGIAYKDNVKSVTIMTMEAEPKFIKLEERDAIKALHTYGTTGIMVEVEMRLAQAFPWEQLIFVHDDWQELLDWSYEVACDDSIPKRLVSVFENPISNFFKPLRKHIPADKHTTFFMVDEACAEKVIASAKAAGIEHVFSKPFGSPPKPPFITDYTWNHTTLWAIKADPSITYLQCGFGEDFNGNFKKLKDKYGDEVLIHIEMTLGNSKFRTEKPGVSIGGIPLIRYTTEERLNEIIAFCESIGVAVANPHTYTMEGGGAHPDLSEKQALKDLADPKGLMNPGKMASYKHNPLATAEV</sequence>
<dbReference type="InterPro" id="IPR006094">
    <property type="entry name" value="Oxid_FAD_bind_N"/>
</dbReference>
<dbReference type="Gene3D" id="3.30.465.10">
    <property type="match status" value="1"/>
</dbReference>
<dbReference type="PANTHER" id="PTHR11748">
    <property type="entry name" value="D-LACTATE DEHYDROGENASE"/>
    <property type="match status" value="1"/>
</dbReference>